<reference evidence="9" key="1">
    <citation type="submission" date="2021-12" db="EMBL/GenBank/DDBJ databases">
        <title>Convergent genome expansion in fungi linked to evolution of root-endophyte symbiosis.</title>
        <authorList>
            <consortium name="DOE Joint Genome Institute"/>
            <person name="Ke Y.-H."/>
            <person name="Bonito G."/>
            <person name="Liao H.-L."/>
            <person name="Looney B."/>
            <person name="Rojas-Flechas A."/>
            <person name="Nash J."/>
            <person name="Hameed K."/>
            <person name="Schadt C."/>
            <person name="Martin F."/>
            <person name="Crous P.W."/>
            <person name="Miettinen O."/>
            <person name="Magnuson J.K."/>
            <person name="Labbe J."/>
            <person name="Jacobson D."/>
            <person name="Doktycz M.J."/>
            <person name="Veneault-Fourrey C."/>
            <person name="Kuo A."/>
            <person name="Mondo S."/>
            <person name="Calhoun S."/>
            <person name="Riley R."/>
            <person name="Ohm R."/>
            <person name="LaButti K."/>
            <person name="Andreopoulos B."/>
            <person name="Pangilinan J."/>
            <person name="Nolan M."/>
            <person name="Tritt A."/>
            <person name="Clum A."/>
            <person name="Lipzen A."/>
            <person name="Daum C."/>
            <person name="Barry K."/>
            <person name="Grigoriev I.V."/>
            <person name="Vilgalys R."/>
        </authorList>
    </citation>
    <scope>NUCLEOTIDE SEQUENCE</scope>
    <source>
        <strain evidence="9">PMI_201</strain>
    </source>
</reference>
<dbReference type="AlphaFoldDB" id="A0AAD4KRU2"/>
<dbReference type="PANTHER" id="PTHR45711:SF3">
    <property type="entry name" value="CLC CHANNEL"/>
    <property type="match status" value="1"/>
</dbReference>
<evidence type="ECO:0000256" key="3">
    <source>
        <dbReference type="ARBA" id="ARBA00022692"/>
    </source>
</evidence>
<sequence length="582" mass="63049">MQSPRPKLAGLSSQSHLSASANYSNYGTLGDDNCLESFPRDDRILMNGILDFDNCDSSPEEVAGFEIWPLLLVTALLIGVMGYVIAVTDPLLFDLKDGYCHKNILLNRQRCCADSSECQSWLQWSDVFRISGSRGHTLLNWGLWALLGTMLAITSAIVTLSRRYENTGIETKPAILYPVAGSGVAELKVRSQGLRLRGYFDFSTIICKIIGIILSASSGLCLGKEGPYVHIAAGIGAVVGELFNTSRSQRELLYKAGAAAGLSVAFGAPISGTIFVIEELSPFGFTPRQLIPTLFCCVTATTFLKYLNPYGTKTIVMFHVHSMIEWKTFEIPVYTGIGLGGGVLGGLFVKAARSRLLIIRKVSILARNPVFETALLAVLTGMLTFSNRYTKLSVAETLAKLTTPCQQFHTNQLLHDNCPSLDEIPSHMRSLIIAFLIKALLTVLTFGLKVPAGIYVPTMVLGALFGKTIGHAFQVFVDTFSSRGFPILAAECAAAAGSLDSSCISPGTYALIGAGSVMCGVTRLPFTLIMVLVEITGRLDYLSPFVLVVFLSNWSAQLVEKDSIYDVVASVNGYPLLEQKIR</sequence>
<keyword evidence="6 8" id="KW-0472">Membrane</keyword>
<dbReference type="GO" id="GO:0005769">
    <property type="term" value="C:early endosome"/>
    <property type="evidence" value="ECO:0007669"/>
    <property type="project" value="TreeGrafter"/>
</dbReference>
<dbReference type="EMBL" id="JAJTJA010000005">
    <property type="protein sequence ID" value="KAH8698989.1"/>
    <property type="molecule type" value="Genomic_DNA"/>
</dbReference>
<protein>
    <submittedName>
        <fullName evidence="9">Chloride channel protein 3, 4</fullName>
    </submittedName>
</protein>
<keyword evidence="7" id="KW-0868">Chloride</keyword>
<dbReference type="RefSeq" id="XP_046073453.1">
    <property type="nucleotide sequence ID" value="XM_046222110.1"/>
</dbReference>
<proteinExistence type="predicted"/>
<comment type="caution">
    <text evidence="9">The sequence shown here is derived from an EMBL/GenBank/DDBJ whole genome shotgun (WGS) entry which is preliminary data.</text>
</comment>
<evidence type="ECO:0000313" key="9">
    <source>
        <dbReference type="EMBL" id="KAH8698989.1"/>
    </source>
</evidence>
<feature type="transmembrane region" description="Helical" evidence="8">
    <location>
        <begin position="328"/>
        <end position="349"/>
    </location>
</feature>
<evidence type="ECO:0000256" key="4">
    <source>
        <dbReference type="ARBA" id="ARBA00022989"/>
    </source>
</evidence>
<evidence type="ECO:0000256" key="6">
    <source>
        <dbReference type="ARBA" id="ARBA00023136"/>
    </source>
</evidence>
<feature type="transmembrane region" description="Helical" evidence="8">
    <location>
        <begin position="228"/>
        <end position="244"/>
    </location>
</feature>
<evidence type="ECO:0000313" key="10">
    <source>
        <dbReference type="Proteomes" id="UP001201262"/>
    </source>
</evidence>
<dbReference type="GO" id="GO:0005886">
    <property type="term" value="C:plasma membrane"/>
    <property type="evidence" value="ECO:0007669"/>
    <property type="project" value="TreeGrafter"/>
</dbReference>
<dbReference type="PANTHER" id="PTHR45711">
    <property type="entry name" value="CHLORIDE CHANNEL PROTEIN"/>
    <property type="match status" value="1"/>
</dbReference>
<feature type="transmembrane region" description="Helical" evidence="8">
    <location>
        <begin position="454"/>
        <end position="477"/>
    </location>
</feature>
<feature type="transmembrane region" description="Helical" evidence="8">
    <location>
        <begin position="67"/>
        <end position="86"/>
    </location>
</feature>
<dbReference type="Pfam" id="PF00654">
    <property type="entry name" value="Voltage_CLC"/>
    <property type="match status" value="1"/>
</dbReference>
<keyword evidence="2" id="KW-0813">Transport</keyword>
<comment type="subcellular location">
    <subcellularLocation>
        <location evidence="1">Membrane</location>
        <topology evidence="1">Multi-pass membrane protein</topology>
    </subcellularLocation>
</comment>
<keyword evidence="3 8" id="KW-0812">Transmembrane</keyword>
<dbReference type="SUPFAM" id="SSF81340">
    <property type="entry name" value="Clc chloride channel"/>
    <property type="match status" value="1"/>
</dbReference>
<evidence type="ECO:0000256" key="5">
    <source>
        <dbReference type="ARBA" id="ARBA00023065"/>
    </source>
</evidence>
<dbReference type="InterPro" id="IPR001807">
    <property type="entry name" value="ClC"/>
</dbReference>
<dbReference type="Gene3D" id="1.10.3080.10">
    <property type="entry name" value="Clc chloride channel"/>
    <property type="match status" value="1"/>
</dbReference>
<organism evidence="9 10">
    <name type="scientific">Talaromyces proteolyticus</name>
    <dbReference type="NCBI Taxonomy" id="1131652"/>
    <lineage>
        <taxon>Eukaryota</taxon>
        <taxon>Fungi</taxon>
        <taxon>Dikarya</taxon>
        <taxon>Ascomycota</taxon>
        <taxon>Pezizomycotina</taxon>
        <taxon>Eurotiomycetes</taxon>
        <taxon>Eurotiomycetidae</taxon>
        <taxon>Eurotiales</taxon>
        <taxon>Trichocomaceae</taxon>
        <taxon>Talaromyces</taxon>
        <taxon>Talaromyces sect. Bacilispori</taxon>
    </lineage>
</organism>
<keyword evidence="4 8" id="KW-1133">Transmembrane helix</keyword>
<feature type="transmembrane region" description="Helical" evidence="8">
    <location>
        <begin position="141"/>
        <end position="160"/>
    </location>
</feature>
<feature type="transmembrane region" description="Helical" evidence="8">
    <location>
        <begin position="430"/>
        <end position="448"/>
    </location>
</feature>
<evidence type="ECO:0000256" key="7">
    <source>
        <dbReference type="ARBA" id="ARBA00023214"/>
    </source>
</evidence>
<evidence type="ECO:0000256" key="1">
    <source>
        <dbReference type="ARBA" id="ARBA00004141"/>
    </source>
</evidence>
<keyword evidence="10" id="KW-1185">Reference proteome</keyword>
<dbReference type="InterPro" id="IPR014743">
    <property type="entry name" value="Cl-channel_core"/>
</dbReference>
<keyword evidence="5" id="KW-0406">Ion transport</keyword>
<dbReference type="GO" id="GO:0005794">
    <property type="term" value="C:Golgi apparatus"/>
    <property type="evidence" value="ECO:0007669"/>
    <property type="project" value="TreeGrafter"/>
</dbReference>
<feature type="transmembrane region" description="Helical" evidence="8">
    <location>
        <begin position="256"/>
        <end position="277"/>
    </location>
</feature>
<evidence type="ECO:0000256" key="2">
    <source>
        <dbReference type="ARBA" id="ARBA00022448"/>
    </source>
</evidence>
<accession>A0AAD4KRU2</accession>
<feature type="transmembrane region" description="Helical" evidence="8">
    <location>
        <begin position="369"/>
        <end position="386"/>
    </location>
</feature>
<dbReference type="GeneID" id="70252397"/>
<gene>
    <name evidence="9" type="ORF">BGW36DRAFT_460792</name>
</gene>
<dbReference type="PRINTS" id="PR00762">
    <property type="entry name" value="CLCHANNEL"/>
</dbReference>
<dbReference type="Proteomes" id="UP001201262">
    <property type="component" value="Unassembled WGS sequence"/>
</dbReference>
<name>A0AAD4KRU2_9EURO</name>
<evidence type="ECO:0000256" key="8">
    <source>
        <dbReference type="SAM" id="Phobius"/>
    </source>
</evidence>
<dbReference type="GO" id="GO:0005247">
    <property type="term" value="F:voltage-gated chloride channel activity"/>
    <property type="evidence" value="ECO:0007669"/>
    <property type="project" value="TreeGrafter"/>
</dbReference>
<feature type="transmembrane region" description="Helical" evidence="8">
    <location>
        <begin position="198"/>
        <end position="216"/>
    </location>
</feature>